<dbReference type="EMBL" id="CP035108">
    <property type="protein sequence ID" value="QAR32471.1"/>
    <property type="molecule type" value="Genomic_DNA"/>
</dbReference>
<protein>
    <submittedName>
        <fullName evidence="1">Rrf2 family transcriptional regulator</fullName>
    </submittedName>
</protein>
<dbReference type="PANTHER" id="PTHR33221">
    <property type="entry name" value="WINGED HELIX-TURN-HELIX TRANSCRIPTIONAL REGULATOR, RRF2 FAMILY"/>
    <property type="match status" value="1"/>
</dbReference>
<dbReference type="CDD" id="cd00090">
    <property type="entry name" value="HTH_ARSR"/>
    <property type="match status" value="1"/>
</dbReference>
<dbReference type="Gene3D" id="1.10.10.10">
    <property type="entry name" value="Winged helix-like DNA-binding domain superfamily/Winged helix DNA-binding domain"/>
    <property type="match status" value="1"/>
</dbReference>
<dbReference type="Proteomes" id="UP000287502">
    <property type="component" value="Chromosome"/>
</dbReference>
<keyword evidence="2" id="KW-1185">Reference proteome</keyword>
<dbReference type="AlphaFoldDB" id="A0A410JWR4"/>
<dbReference type="KEGG" id="gtl:EP073_03350"/>
<proteinExistence type="predicted"/>
<dbReference type="PANTHER" id="PTHR33221:SF15">
    <property type="entry name" value="HTH-TYPE TRANSCRIPTIONAL REGULATOR YWGB-RELATED"/>
    <property type="match status" value="1"/>
</dbReference>
<evidence type="ECO:0000313" key="1">
    <source>
        <dbReference type="EMBL" id="QAR32471.1"/>
    </source>
</evidence>
<dbReference type="InterPro" id="IPR000944">
    <property type="entry name" value="Tscrpt_reg_Rrf2"/>
</dbReference>
<accession>A0A410JWR4</accession>
<dbReference type="InterPro" id="IPR036388">
    <property type="entry name" value="WH-like_DNA-bd_sf"/>
</dbReference>
<dbReference type="PROSITE" id="PS51197">
    <property type="entry name" value="HTH_RRF2_2"/>
    <property type="match status" value="1"/>
</dbReference>
<dbReference type="Pfam" id="PF02082">
    <property type="entry name" value="Rrf2"/>
    <property type="match status" value="1"/>
</dbReference>
<dbReference type="OrthoDB" id="9808360at2"/>
<dbReference type="InterPro" id="IPR011991">
    <property type="entry name" value="ArsR-like_HTH"/>
</dbReference>
<sequence>MDSFIAREGDYAIRIVVYLAENGGMKKVEEISAAIGVPKPTTAKVINRLKKSGLITTRTGKNGGIEAAPSALDSSLYDILKCMGVTLDINVCVAHPSACSRKPFCRVTHRLAEIQSVMTEQLMNSKVKDFIF</sequence>
<dbReference type="InterPro" id="IPR036390">
    <property type="entry name" value="WH_DNA-bd_sf"/>
</dbReference>
<organism evidence="1 2">
    <name type="scientific">Geovibrio thiophilus</name>
    <dbReference type="NCBI Taxonomy" id="139438"/>
    <lineage>
        <taxon>Bacteria</taxon>
        <taxon>Pseudomonadati</taxon>
        <taxon>Deferribacterota</taxon>
        <taxon>Deferribacteres</taxon>
        <taxon>Deferribacterales</taxon>
        <taxon>Geovibrionaceae</taxon>
        <taxon>Geovibrio</taxon>
    </lineage>
</organism>
<dbReference type="GO" id="GO:0003700">
    <property type="term" value="F:DNA-binding transcription factor activity"/>
    <property type="evidence" value="ECO:0007669"/>
    <property type="project" value="TreeGrafter"/>
</dbReference>
<dbReference type="RefSeq" id="WP_128465758.1">
    <property type="nucleotide sequence ID" value="NZ_CP035108.1"/>
</dbReference>
<name>A0A410JWR4_9BACT</name>
<gene>
    <name evidence="1" type="ORF">EP073_03350</name>
</gene>
<reference evidence="1 2" key="1">
    <citation type="submission" date="2019-01" db="EMBL/GenBank/DDBJ databases">
        <title>Geovibrio thiophilus DSM 11263, complete genome.</title>
        <authorList>
            <person name="Spring S."/>
            <person name="Bunk B."/>
            <person name="Sproer C."/>
        </authorList>
    </citation>
    <scope>NUCLEOTIDE SEQUENCE [LARGE SCALE GENOMIC DNA]</scope>
    <source>
        <strain evidence="1 2">DSM 11263</strain>
    </source>
</reference>
<evidence type="ECO:0000313" key="2">
    <source>
        <dbReference type="Proteomes" id="UP000287502"/>
    </source>
</evidence>
<dbReference type="SUPFAM" id="SSF46785">
    <property type="entry name" value="Winged helix' DNA-binding domain"/>
    <property type="match status" value="1"/>
</dbReference>
<dbReference type="GO" id="GO:0005829">
    <property type="term" value="C:cytosol"/>
    <property type="evidence" value="ECO:0007669"/>
    <property type="project" value="TreeGrafter"/>
</dbReference>